<feature type="transmembrane region" description="Helical" evidence="9">
    <location>
        <begin position="192"/>
        <end position="208"/>
    </location>
</feature>
<evidence type="ECO:0000256" key="4">
    <source>
        <dbReference type="ARBA" id="ARBA00022475"/>
    </source>
</evidence>
<feature type="domain" description="ABC transmembrane type-2" evidence="10">
    <location>
        <begin position="45"/>
        <end position="269"/>
    </location>
</feature>
<dbReference type="eggNOG" id="COG1682">
    <property type="taxonomic scope" value="Bacteria"/>
</dbReference>
<feature type="transmembrane region" description="Helical" evidence="9">
    <location>
        <begin position="81"/>
        <end position="107"/>
    </location>
</feature>
<accession>E8N206</accession>
<dbReference type="GO" id="GO:0140359">
    <property type="term" value="F:ABC-type transporter activity"/>
    <property type="evidence" value="ECO:0007669"/>
    <property type="project" value="InterPro"/>
</dbReference>
<dbReference type="KEGG" id="atm:ANT_29270"/>
<keyword evidence="5" id="KW-0997">Cell inner membrane</keyword>
<keyword evidence="8 9" id="KW-0472">Membrane</keyword>
<dbReference type="EMBL" id="AP012029">
    <property type="protein sequence ID" value="BAJ64953.1"/>
    <property type="molecule type" value="Genomic_DNA"/>
</dbReference>
<evidence type="ECO:0000256" key="7">
    <source>
        <dbReference type="ARBA" id="ARBA00022989"/>
    </source>
</evidence>
<dbReference type="Proteomes" id="UP000008922">
    <property type="component" value="Chromosome"/>
</dbReference>
<dbReference type="InParanoid" id="E8N206"/>
<dbReference type="PRINTS" id="PR00164">
    <property type="entry name" value="ABC2TRNSPORT"/>
</dbReference>
<dbReference type="GO" id="GO:0015920">
    <property type="term" value="P:lipopolysaccharide transport"/>
    <property type="evidence" value="ECO:0007669"/>
    <property type="project" value="TreeGrafter"/>
</dbReference>
<dbReference type="PANTHER" id="PTHR30413">
    <property type="entry name" value="INNER MEMBRANE TRANSPORT PERMEASE"/>
    <property type="match status" value="1"/>
</dbReference>
<dbReference type="PANTHER" id="PTHR30413:SF8">
    <property type="entry name" value="TRANSPORT PERMEASE PROTEIN"/>
    <property type="match status" value="1"/>
</dbReference>
<protein>
    <recommendedName>
        <fullName evidence="9">Transport permease protein</fullName>
    </recommendedName>
</protein>
<keyword evidence="3 9" id="KW-0813">Transport</keyword>
<feature type="transmembrane region" description="Helical" evidence="9">
    <location>
        <begin position="248"/>
        <end position="266"/>
    </location>
</feature>
<feature type="transmembrane region" description="Helical" evidence="9">
    <location>
        <begin position="128"/>
        <end position="150"/>
    </location>
</feature>
<dbReference type="AlphaFoldDB" id="E8N206"/>
<dbReference type="PROSITE" id="PS51012">
    <property type="entry name" value="ABC_TM2"/>
    <property type="match status" value="1"/>
</dbReference>
<dbReference type="PIRSF" id="PIRSF006648">
    <property type="entry name" value="DrrB"/>
    <property type="match status" value="1"/>
</dbReference>
<dbReference type="STRING" id="926569.ANT_29270"/>
<dbReference type="RefSeq" id="WP_013561297.1">
    <property type="nucleotide sequence ID" value="NC_014960.1"/>
</dbReference>
<feature type="transmembrane region" description="Helical" evidence="9">
    <location>
        <begin position="156"/>
        <end position="180"/>
    </location>
</feature>
<dbReference type="FunCoup" id="E8N206">
    <property type="interactions" value="218"/>
</dbReference>
<keyword evidence="4 9" id="KW-1003">Cell membrane</keyword>
<evidence type="ECO:0000256" key="1">
    <source>
        <dbReference type="ARBA" id="ARBA00004429"/>
    </source>
</evidence>
<dbReference type="GO" id="GO:0043190">
    <property type="term" value="C:ATP-binding cassette (ABC) transporter complex"/>
    <property type="evidence" value="ECO:0007669"/>
    <property type="project" value="InterPro"/>
</dbReference>
<keyword evidence="6 9" id="KW-0812">Transmembrane</keyword>
<comment type="similarity">
    <text evidence="2 9">Belongs to the ABC-2 integral membrane protein family.</text>
</comment>
<dbReference type="InterPro" id="IPR000412">
    <property type="entry name" value="ABC_2_transport"/>
</dbReference>
<proteinExistence type="inferred from homology"/>
<dbReference type="Pfam" id="PF01061">
    <property type="entry name" value="ABC2_membrane"/>
    <property type="match status" value="1"/>
</dbReference>
<evidence type="ECO:0000256" key="5">
    <source>
        <dbReference type="ARBA" id="ARBA00022519"/>
    </source>
</evidence>
<name>E8N206_ANATU</name>
<feature type="transmembrane region" description="Helical" evidence="9">
    <location>
        <begin position="44"/>
        <end position="69"/>
    </location>
</feature>
<gene>
    <name evidence="11" type="ordered locus">ANT_29270</name>
</gene>
<evidence type="ECO:0000256" key="9">
    <source>
        <dbReference type="RuleBase" id="RU361157"/>
    </source>
</evidence>
<evidence type="ECO:0000313" key="11">
    <source>
        <dbReference type="EMBL" id="BAJ64953.1"/>
    </source>
</evidence>
<evidence type="ECO:0000256" key="3">
    <source>
        <dbReference type="ARBA" id="ARBA00022448"/>
    </source>
</evidence>
<reference evidence="11 12" key="1">
    <citation type="submission" date="2010-12" db="EMBL/GenBank/DDBJ databases">
        <title>Whole genome sequence of Anaerolinea thermophila UNI-1.</title>
        <authorList>
            <person name="Narita-Yamada S."/>
            <person name="Kishi E."/>
            <person name="Watanabe Y."/>
            <person name="Takasaki K."/>
            <person name="Ankai A."/>
            <person name="Oguchi A."/>
            <person name="Fukui S."/>
            <person name="Takahashi M."/>
            <person name="Yashiro I."/>
            <person name="Hosoyama A."/>
            <person name="Sekiguchi Y."/>
            <person name="Hanada S."/>
            <person name="Fujita N."/>
        </authorList>
    </citation>
    <scope>NUCLEOTIDE SEQUENCE [LARGE SCALE GENOMIC DNA]</scope>
    <source>
        <strain evidence="12">DSM 14523 / JCM 11388 / NBRC 100420 / UNI-1</strain>
    </source>
</reference>
<sequence>MSKALTLLADLVNVPKTMATLIRYREAIRILTWRDFRARYRGSIFGILWAVAQPLLMMLAYTLVFSYFLKVRFGSSDSPTVFAVYLLCGLVPWNAFAEGINSACSLIRISPNLVKKVVFPVEVLPVNLTLVTMIQQLIGLGLLLMLVLVVGNGLTLWILLLPFFLLLQFMLQTGISWLLASLSVFIPDFRQATSLLTLLLMFITPIFYPETLIPERFRFLVTLNPMAQIVGMYRRVLMEGLPPTLEQILWAGGMSLLFWMVGFVWFNRTKHAFPDYL</sequence>
<evidence type="ECO:0000256" key="8">
    <source>
        <dbReference type="ARBA" id="ARBA00023136"/>
    </source>
</evidence>
<organism evidence="11 12">
    <name type="scientific">Anaerolinea thermophila (strain DSM 14523 / JCM 11388 / NBRC 100420 / UNI-1)</name>
    <dbReference type="NCBI Taxonomy" id="926569"/>
    <lineage>
        <taxon>Bacteria</taxon>
        <taxon>Bacillati</taxon>
        <taxon>Chloroflexota</taxon>
        <taxon>Anaerolineae</taxon>
        <taxon>Anaerolineales</taxon>
        <taxon>Anaerolineaceae</taxon>
        <taxon>Anaerolinea</taxon>
    </lineage>
</organism>
<evidence type="ECO:0000256" key="2">
    <source>
        <dbReference type="ARBA" id="ARBA00007783"/>
    </source>
</evidence>
<keyword evidence="7 9" id="KW-1133">Transmembrane helix</keyword>
<dbReference type="HOGENOM" id="CLU_060703_1_1_0"/>
<dbReference type="InterPro" id="IPR013525">
    <property type="entry name" value="ABC2_TM"/>
</dbReference>
<evidence type="ECO:0000313" key="12">
    <source>
        <dbReference type="Proteomes" id="UP000008922"/>
    </source>
</evidence>
<evidence type="ECO:0000256" key="6">
    <source>
        <dbReference type="ARBA" id="ARBA00022692"/>
    </source>
</evidence>
<comment type="subcellular location">
    <subcellularLocation>
        <location evidence="1">Cell inner membrane</location>
        <topology evidence="1">Multi-pass membrane protein</topology>
    </subcellularLocation>
    <subcellularLocation>
        <location evidence="9">Cell membrane</location>
        <topology evidence="9">Multi-pass membrane protein</topology>
    </subcellularLocation>
</comment>
<dbReference type="InterPro" id="IPR047817">
    <property type="entry name" value="ABC2_TM_bact-type"/>
</dbReference>
<evidence type="ECO:0000259" key="10">
    <source>
        <dbReference type="PROSITE" id="PS51012"/>
    </source>
</evidence>
<keyword evidence="12" id="KW-1185">Reference proteome</keyword>